<reference evidence="2 4" key="1">
    <citation type="submission" date="2015-04" db="EMBL/GenBank/DDBJ databases">
        <title>The draft genome sequence of Roseovarius indicus B108T.</title>
        <authorList>
            <person name="Li G."/>
            <person name="Lai Q."/>
            <person name="Shao Z."/>
            <person name="Yan P."/>
        </authorList>
    </citation>
    <scope>NUCLEOTIDE SEQUENCE [LARGE SCALE GENOMIC DNA]</scope>
    <source>
        <strain evidence="2 4">B108</strain>
    </source>
</reference>
<name>A0A0T5P3L3_9RHOB</name>
<keyword evidence="4" id="KW-1185">Reference proteome</keyword>
<dbReference type="RefSeq" id="WP_057819819.1">
    <property type="nucleotide sequence ID" value="NZ_CP031598.1"/>
</dbReference>
<feature type="transmembrane region" description="Helical" evidence="1">
    <location>
        <begin position="61"/>
        <end position="86"/>
    </location>
</feature>
<keyword evidence="1" id="KW-0472">Membrane</keyword>
<evidence type="ECO:0000313" key="2">
    <source>
        <dbReference type="EMBL" id="KRS15620.1"/>
    </source>
</evidence>
<gene>
    <name evidence="3" type="ORF">RIdsm_03698</name>
    <name evidence="2" type="ORF">XM52_22515</name>
</gene>
<protein>
    <submittedName>
        <fullName evidence="2">Uncharacterized protein</fullName>
    </submittedName>
</protein>
<dbReference type="AlphaFoldDB" id="A0A0T5P3L3"/>
<keyword evidence="1" id="KW-0812">Transmembrane</keyword>
<dbReference type="OrthoDB" id="7871801at2"/>
<keyword evidence="1" id="KW-1133">Transmembrane helix</keyword>
<dbReference type="EMBL" id="CP031598">
    <property type="protein sequence ID" value="QEW27876.1"/>
    <property type="molecule type" value="Genomic_DNA"/>
</dbReference>
<dbReference type="PATRIC" id="fig|540747.5.peg.2856"/>
<dbReference type="Proteomes" id="UP000051401">
    <property type="component" value="Unassembled WGS sequence"/>
</dbReference>
<accession>A0A0T5P3L3</accession>
<dbReference type="STRING" id="540747.SAMN04488031_12139"/>
<sequence>MSRKTTPVFVQRRTYRRRRVADGARLLPVFGGILFLVPLLWHGGDTRAVGLEAAPDGSRTAWVMTYLFVVWFGLAVLSGVLARFLVADDDGADEDGGP</sequence>
<dbReference type="KEGG" id="rid:RIdsm_03698"/>
<evidence type="ECO:0000313" key="4">
    <source>
        <dbReference type="Proteomes" id="UP000051401"/>
    </source>
</evidence>
<evidence type="ECO:0000313" key="5">
    <source>
        <dbReference type="Proteomes" id="UP000325785"/>
    </source>
</evidence>
<dbReference type="Proteomes" id="UP000325785">
    <property type="component" value="Chromosome"/>
</dbReference>
<feature type="transmembrane region" description="Helical" evidence="1">
    <location>
        <begin position="20"/>
        <end position="41"/>
    </location>
</feature>
<proteinExistence type="predicted"/>
<evidence type="ECO:0000256" key="1">
    <source>
        <dbReference type="SAM" id="Phobius"/>
    </source>
</evidence>
<evidence type="ECO:0000313" key="3">
    <source>
        <dbReference type="EMBL" id="QEW27876.1"/>
    </source>
</evidence>
<reference evidence="3 5" key="2">
    <citation type="submission" date="2018-08" db="EMBL/GenBank/DDBJ databases">
        <title>Genetic Globetrotter - A new plasmid hitch-hiking vast phylogenetic and geographic distances.</title>
        <authorList>
            <person name="Vollmers J."/>
            <person name="Petersen J."/>
        </authorList>
    </citation>
    <scope>NUCLEOTIDE SEQUENCE [LARGE SCALE GENOMIC DNA]</scope>
    <source>
        <strain evidence="3 5">DSM 26383</strain>
    </source>
</reference>
<organism evidence="2 4">
    <name type="scientific">Roseovarius indicus</name>
    <dbReference type="NCBI Taxonomy" id="540747"/>
    <lineage>
        <taxon>Bacteria</taxon>
        <taxon>Pseudomonadati</taxon>
        <taxon>Pseudomonadota</taxon>
        <taxon>Alphaproteobacteria</taxon>
        <taxon>Rhodobacterales</taxon>
        <taxon>Roseobacteraceae</taxon>
        <taxon>Roseovarius</taxon>
    </lineage>
</organism>
<dbReference type="EMBL" id="LAXI01000020">
    <property type="protein sequence ID" value="KRS15620.1"/>
    <property type="molecule type" value="Genomic_DNA"/>
</dbReference>